<keyword evidence="1" id="KW-0496">Mitochondrion</keyword>
<organism evidence="1">
    <name type="scientific">Picea glauca</name>
    <name type="common">White spruce</name>
    <name type="synonym">Pinus glauca</name>
    <dbReference type="NCBI Taxonomy" id="3330"/>
    <lineage>
        <taxon>Eukaryota</taxon>
        <taxon>Viridiplantae</taxon>
        <taxon>Streptophyta</taxon>
        <taxon>Embryophyta</taxon>
        <taxon>Tracheophyta</taxon>
        <taxon>Spermatophyta</taxon>
        <taxon>Pinopsida</taxon>
        <taxon>Pinidae</taxon>
        <taxon>Conifers I</taxon>
        <taxon>Pinales</taxon>
        <taxon>Pinaceae</taxon>
        <taxon>Picea</taxon>
    </lineage>
</organism>
<proteinExistence type="predicted"/>
<name>A0A101M594_PICGL</name>
<sequence>MTTRLRSRGLWMYLYKSLGAATDDSDDLVCFNKDEAIGLITLYVEPARSYSSHKGQ</sequence>
<protein>
    <submittedName>
        <fullName evidence="1">Uncharacterized protein</fullName>
    </submittedName>
</protein>
<dbReference type="EMBL" id="LKAM01000001">
    <property type="protein sequence ID" value="KUM51117.1"/>
    <property type="molecule type" value="Genomic_DNA"/>
</dbReference>
<comment type="caution">
    <text evidence="1">The sequence shown here is derived from an EMBL/GenBank/DDBJ whole genome shotgun (WGS) entry which is preliminary data.</text>
</comment>
<gene>
    <name evidence="1" type="ORF">ABT39_MTgene963</name>
</gene>
<reference evidence="1" key="1">
    <citation type="journal article" date="2015" name="Genome Biol. Evol.">
        <title>Organellar Genomes of White Spruce (Picea glauca): Assembly and Annotation.</title>
        <authorList>
            <person name="Jackman S.D."/>
            <person name="Warren R.L."/>
            <person name="Gibb E.A."/>
            <person name="Vandervalk B.P."/>
            <person name="Mohamadi H."/>
            <person name="Chu J."/>
            <person name="Raymond A."/>
            <person name="Pleasance S."/>
            <person name="Coope R."/>
            <person name="Wildung M.R."/>
            <person name="Ritland C.E."/>
            <person name="Bousquet J."/>
            <person name="Jones S.J."/>
            <person name="Bohlmann J."/>
            <person name="Birol I."/>
        </authorList>
    </citation>
    <scope>NUCLEOTIDE SEQUENCE [LARGE SCALE GENOMIC DNA]</scope>
    <source>
        <tissue evidence="1">Flushing bud</tissue>
    </source>
</reference>
<geneLocation type="mitochondrion" evidence="1"/>
<evidence type="ECO:0000313" key="1">
    <source>
        <dbReference type="EMBL" id="KUM51117.1"/>
    </source>
</evidence>
<dbReference type="AlphaFoldDB" id="A0A101M594"/>
<accession>A0A101M594</accession>